<dbReference type="AlphaFoldDB" id="A0A1E4S977"/>
<dbReference type="InterPro" id="IPR004007">
    <property type="entry name" value="DhaL_dom"/>
</dbReference>
<feature type="domain" description="DhaK" evidence="14">
    <location>
        <begin position="8"/>
        <end position="330"/>
    </location>
</feature>
<evidence type="ECO:0000313" key="15">
    <source>
        <dbReference type="EMBL" id="ODV76066.1"/>
    </source>
</evidence>
<evidence type="ECO:0000256" key="9">
    <source>
        <dbReference type="ARBA" id="ARBA00047974"/>
    </source>
</evidence>
<accession>A0A1E4S977</accession>
<keyword evidence="4" id="KW-0808">Transferase</keyword>
<evidence type="ECO:0000256" key="2">
    <source>
        <dbReference type="ARBA" id="ARBA00004778"/>
    </source>
</evidence>
<feature type="domain" description="DhaL" evidence="13">
    <location>
        <begin position="363"/>
        <end position="559"/>
    </location>
</feature>
<dbReference type="EMBL" id="KV453925">
    <property type="protein sequence ID" value="ODV76066.1"/>
    <property type="molecule type" value="Genomic_DNA"/>
</dbReference>
<keyword evidence="16" id="KW-1185">Reference proteome</keyword>
<dbReference type="GeneID" id="30990520"/>
<keyword evidence="5" id="KW-0547">Nucleotide-binding</keyword>
<dbReference type="SMART" id="SM01120">
    <property type="entry name" value="Dak2"/>
    <property type="match status" value="1"/>
</dbReference>
<dbReference type="GO" id="GO:0005524">
    <property type="term" value="F:ATP binding"/>
    <property type="evidence" value="ECO:0007669"/>
    <property type="project" value="UniProtKB-KW"/>
</dbReference>
<dbReference type="GO" id="GO:0004371">
    <property type="term" value="F:glycerone kinase activity"/>
    <property type="evidence" value="ECO:0007669"/>
    <property type="project" value="UniProtKB-EC"/>
</dbReference>
<feature type="binding site" evidence="12">
    <location>
        <position position="105"/>
    </location>
    <ligand>
        <name>substrate</name>
    </ligand>
</feature>
<dbReference type="InterPro" id="IPR012734">
    <property type="entry name" value="DhaK_ATP"/>
</dbReference>
<dbReference type="UniPathway" id="UPA00617">
    <property type="reaction ID" value="UER00669"/>
</dbReference>
<reference evidence="15 16" key="1">
    <citation type="journal article" date="2016" name="Proc. Natl. Acad. Sci. U.S.A.">
        <title>Comparative genomics of biotechnologically important yeasts.</title>
        <authorList>
            <person name="Riley R."/>
            <person name="Haridas S."/>
            <person name="Wolfe K.H."/>
            <person name="Lopes M.R."/>
            <person name="Hittinger C.T."/>
            <person name="Goeker M."/>
            <person name="Salamov A.A."/>
            <person name="Wisecaver J.H."/>
            <person name="Long T.M."/>
            <person name="Calvey C.H."/>
            <person name="Aerts A.L."/>
            <person name="Barry K.W."/>
            <person name="Choi C."/>
            <person name="Clum A."/>
            <person name="Coughlan A.Y."/>
            <person name="Deshpande S."/>
            <person name="Douglass A.P."/>
            <person name="Hanson S.J."/>
            <person name="Klenk H.-P."/>
            <person name="LaButti K.M."/>
            <person name="Lapidus A."/>
            <person name="Lindquist E.A."/>
            <person name="Lipzen A.M."/>
            <person name="Meier-Kolthoff J.P."/>
            <person name="Ohm R.A."/>
            <person name="Otillar R.P."/>
            <person name="Pangilinan J.L."/>
            <person name="Peng Y."/>
            <person name="Rokas A."/>
            <person name="Rosa C.A."/>
            <person name="Scheuner C."/>
            <person name="Sibirny A.A."/>
            <person name="Slot J.C."/>
            <person name="Stielow J.B."/>
            <person name="Sun H."/>
            <person name="Kurtzman C.P."/>
            <person name="Blackwell M."/>
            <person name="Grigoriev I.V."/>
            <person name="Jeffries T.W."/>
        </authorList>
    </citation>
    <scope>NUCLEOTIDE SEQUENCE [LARGE SCALE GENOMIC DNA]</scope>
    <source>
        <strain evidence="16">ATCC 18201 / CBS 1600 / BCRC 20928 / JCM 3617 / NBRC 0987 / NRRL Y-1542</strain>
    </source>
</reference>
<evidence type="ECO:0000256" key="5">
    <source>
        <dbReference type="ARBA" id="ARBA00022741"/>
    </source>
</evidence>
<evidence type="ECO:0000256" key="1">
    <source>
        <dbReference type="ARBA" id="ARBA00003264"/>
    </source>
</evidence>
<dbReference type="OrthoDB" id="1724672at2759"/>
<gene>
    <name evidence="15" type="ORF">CYBJADRAFT_170528</name>
</gene>
<dbReference type="SUPFAM" id="SSF82549">
    <property type="entry name" value="DAK1/DegV-like"/>
    <property type="match status" value="1"/>
</dbReference>
<dbReference type="OMA" id="ALNMNGF"/>
<evidence type="ECO:0000256" key="3">
    <source>
        <dbReference type="ARBA" id="ARBA00008757"/>
    </source>
</evidence>
<comment type="catalytic activity">
    <reaction evidence="10">
        <text>dihydroxyacetone + ATP = dihydroxyacetone phosphate + ADP + H(+)</text>
        <dbReference type="Rhea" id="RHEA:15773"/>
        <dbReference type="ChEBI" id="CHEBI:15378"/>
        <dbReference type="ChEBI" id="CHEBI:16016"/>
        <dbReference type="ChEBI" id="CHEBI:30616"/>
        <dbReference type="ChEBI" id="CHEBI:57642"/>
        <dbReference type="ChEBI" id="CHEBI:456216"/>
        <dbReference type="EC" id="2.7.1.29"/>
    </reaction>
</comment>
<dbReference type="Pfam" id="PF02733">
    <property type="entry name" value="Dak1"/>
    <property type="match status" value="2"/>
</dbReference>
<dbReference type="RefSeq" id="XP_020073105.1">
    <property type="nucleotide sequence ID" value="XM_020216124.1"/>
</dbReference>
<dbReference type="PANTHER" id="PTHR28629">
    <property type="entry name" value="TRIOKINASE/FMN CYCLASE"/>
    <property type="match status" value="1"/>
</dbReference>
<dbReference type="GO" id="GO:0050354">
    <property type="term" value="F:triokinase activity"/>
    <property type="evidence" value="ECO:0007669"/>
    <property type="project" value="UniProtKB-EC"/>
</dbReference>
<evidence type="ECO:0000313" key="16">
    <source>
        <dbReference type="Proteomes" id="UP000094389"/>
    </source>
</evidence>
<evidence type="ECO:0000256" key="10">
    <source>
        <dbReference type="ARBA" id="ARBA00048898"/>
    </source>
</evidence>
<keyword evidence="6 15" id="KW-0418">Kinase</keyword>
<dbReference type="SUPFAM" id="SSF101473">
    <property type="entry name" value="DhaL-like"/>
    <property type="match status" value="1"/>
</dbReference>
<name>A0A1E4S977_CYBJN</name>
<organism evidence="15 16">
    <name type="scientific">Cyberlindnera jadinii (strain ATCC 18201 / CBS 1600 / BCRC 20928 / JCM 3617 / NBRC 0987 / NRRL Y-1542)</name>
    <name type="common">Torula yeast</name>
    <name type="synonym">Candida utilis</name>
    <dbReference type="NCBI Taxonomy" id="983966"/>
    <lineage>
        <taxon>Eukaryota</taxon>
        <taxon>Fungi</taxon>
        <taxon>Dikarya</taxon>
        <taxon>Ascomycota</taxon>
        <taxon>Saccharomycotina</taxon>
        <taxon>Saccharomycetes</taxon>
        <taxon>Phaffomycetales</taxon>
        <taxon>Phaffomycetaceae</taxon>
        <taxon>Cyberlindnera</taxon>
    </lineage>
</organism>
<dbReference type="FunFam" id="3.30.1180.20:FF:000001">
    <property type="entry name" value="Dihydroxyacetone kinase 1"/>
    <property type="match status" value="1"/>
</dbReference>
<feature type="binding site" evidence="12">
    <location>
        <position position="110"/>
    </location>
    <ligand>
        <name>substrate</name>
    </ligand>
</feature>
<comment type="pathway">
    <text evidence="2">Polyol metabolism; glycerol fermentation; glycerone phosphate from glycerol (oxidative route): step 2/2.</text>
</comment>
<evidence type="ECO:0000256" key="8">
    <source>
        <dbReference type="ARBA" id="ARBA00022840"/>
    </source>
</evidence>
<protein>
    <submittedName>
        <fullName evidence="15">Dihydroxyacetone kinase</fullName>
    </submittedName>
</protein>
<sequence>MFTVKSFDVENPVLTSLRGLVHANPQLTLIESDKVVIRKSSKDKVSVLSGGGAGHEPTHAGFIGKGCLTGAISGEIFASPSTKQIINGVKVVHDNGSKGVLLIVKNYTGDVLHFGLASERAKSTGIDTEVVVIGDDVAVGRSKGGLVGRRAIAGTLFVHKTVGAFAEYYPSHTLNLDHAKVPGHPFESELKSDQMELGMGIHNEPGVKILSPIPSAEELIKLQILPKLLDQSDKDRAFVEFDSSDEVALLVNNLGGVSNLILSAITEITTKLLKSEYGITPIRTYQGTMMTALNGEGFSITLLNISRASKSFTEVPIIDLLDAETDAPGWPVKKFVDDAPKYNKSLLEVHSTVVKPVGTYDAKHFQKWFQAGADALIKAEPYITKLDTQVGDGDCGTTLVSGGEGITKNFDSIPTETLSQALDKISDLVETYMGGTSGGLYSIFISGLSQGLISQGADQDTPVDSKLFGQALETALDTLYKYTRARVGDSTVIDALEPFVKEFSKSHDLKQAVDAADKGAKSTGTFEAKFGRASYVGESSNVPDPGAIGLVEFLKGVATEF</sequence>
<dbReference type="STRING" id="983966.A0A1E4S977"/>
<dbReference type="InterPro" id="IPR004006">
    <property type="entry name" value="DhaK_dom"/>
</dbReference>
<dbReference type="PANTHER" id="PTHR28629:SF14">
    <property type="entry name" value="DIHYDROXYACETONE KINASE 1"/>
    <property type="match status" value="1"/>
</dbReference>
<evidence type="ECO:0000256" key="12">
    <source>
        <dbReference type="PIRSR" id="PIRSR612734-2"/>
    </source>
</evidence>
<evidence type="ECO:0000256" key="7">
    <source>
        <dbReference type="ARBA" id="ARBA00022798"/>
    </source>
</evidence>
<evidence type="ECO:0000256" key="4">
    <source>
        <dbReference type="ARBA" id="ARBA00022679"/>
    </source>
</evidence>
<dbReference type="GO" id="GO:0005829">
    <property type="term" value="C:cytosol"/>
    <property type="evidence" value="ECO:0007669"/>
    <property type="project" value="TreeGrafter"/>
</dbReference>
<feature type="binding site" evidence="12">
    <location>
        <begin position="52"/>
        <end position="55"/>
    </location>
    <ligand>
        <name>substrate</name>
    </ligand>
</feature>
<dbReference type="Gene3D" id="3.40.50.10440">
    <property type="entry name" value="Dihydroxyacetone kinase, domain 1"/>
    <property type="match status" value="1"/>
</dbReference>
<dbReference type="PROSITE" id="PS51481">
    <property type="entry name" value="DHAK"/>
    <property type="match status" value="1"/>
</dbReference>
<evidence type="ECO:0000259" key="14">
    <source>
        <dbReference type="PROSITE" id="PS51481"/>
    </source>
</evidence>
<keyword evidence="8" id="KW-0067">ATP-binding</keyword>
<proteinExistence type="inferred from homology"/>
<dbReference type="InterPro" id="IPR050861">
    <property type="entry name" value="Dihydroxyacetone_Kinase"/>
</dbReference>
<dbReference type="NCBIfam" id="TIGR02361">
    <property type="entry name" value="dak_ATP"/>
    <property type="match status" value="1"/>
</dbReference>
<dbReference type="GO" id="GO:0061610">
    <property type="term" value="P:glycerol to glycerone phosphate metabolic process"/>
    <property type="evidence" value="ECO:0007669"/>
    <property type="project" value="UniProtKB-ARBA"/>
</dbReference>
<dbReference type="Pfam" id="PF02734">
    <property type="entry name" value="Dak2"/>
    <property type="match status" value="1"/>
</dbReference>
<dbReference type="FunFam" id="3.40.50.10440:FF:000001">
    <property type="entry name" value="Dihydroxyacetone kinase, DhaK subunit"/>
    <property type="match status" value="1"/>
</dbReference>
<dbReference type="PROSITE" id="PS51480">
    <property type="entry name" value="DHAL"/>
    <property type="match status" value="1"/>
</dbReference>
<evidence type="ECO:0000259" key="13">
    <source>
        <dbReference type="PROSITE" id="PS51480"/>
    </source>
</evidence>
<dbReference type="GO" id="GO:0019588">
    <property type="term" value="P:anaerobic glycerol catabolic process"/>
    <property type="evidence" value="ECO:0007669"/>
    <property type="project" value="UniProtKB-UniPathway"/>
</dbReference>
<comment type="similarity">
    <text evidence="3">Belongs to the dihydroxyacetone kinase (DAK) family.</text>
</comment>
<dbReference type="Gene3D" id="1.25.40.340">
    <property type="match status" value="1"/>
</dbReference>
<keyword evidence="7" id="KW-0319">Glycerol metabolism</keyword>
<dbReference type="Gene3D" id="3.30.1180.20">
    <property type="entry name" value="Dihydroxyacetone kinase, domain 2"/>
    <property type="match status" value="1"/>
</dbReference>
<evidence type="ECO:0000256" key="11">
    <source>
        <dbReference type="PIRSR" id="PIRSR612734-1"/>
    </source>
</evidence>
<dbReference type="InterPro" id="IPR036117">
    <property type="entry name" value="DhaL_dom_sf"/>
</dbReference>
<dbReference type="FunFam" id="1.25.40.340:FF:000001">
    <property type="entry name" value="Dihydroxyacetone kinase 1"/>
    <property type="match status" value="1"/>
</dbReference>
<dbReference type="Proteomes" id="UP000094389">
    <property type="component" value="Unassembled WGS sequence"/>
</dbReference>
<evidence type="ECO:0000256" key="6">
    <source>
        <dbReference type="ARBA" id="ARBA00022777"/>
    </source>
</evidence>
<feature type="active site" description="Tele-hemiaminal-histidine intermediate" evidence="11">
    <location>
        <position position="202"/>
    </location>
</feature>
<comment type="catalytic activity">
    <reaction evidence="9">
        <text>D-glyceraldehyde + ATP = D-glyceraldehyde 3-phosphate + ADP + H(+)</text>
        <dbReference type="Rhea" id="RHEA:13941"/>
        <dbReference type="ChEBI" id="CHEBI:15378"/>
        <dbReference type="ChEBI" id="CHEBI:17378"/>
        <dbReference type="ChEBI" id="CHEBI:30616"/>
        <dbReference type="ChEBI" id="CHEBI:59776"/>
        <dbReference type="ChEBI" id="CHEBI:456216"/>
        <dbReference type="EC" id="2.7.1.28"/>
    </reaction>
</comment>
<comment type="function">
    <text evidence="1">Catalyzes both the phosphorylation of dihydroxyacetone and of glyceraldehyde.</text>
</comment>